<dbReference type="AlphaFoldDB" id="M7YC50"/>
<dbReference type="EMBL" id="KD255693">
    <property type="protein sequence ID" value="EMS47788.1"/>
    <property type="molecule type" value="Genomic_DNA"/>
</dbReference>
<proteinExistence type="predicted"/>
<accession>M7YC50</accession>
<feature type="compositionally biased region" description="Basic and acidic residues" evidence="1">
    <location>
        <begin position="62"/>
        <end position="83"/>
    </location>
</feature>
<sequence length="243" mass="26197">MEICCSYEREADRIAAPEPTIVVVALAERYGMDLGGVEGGEGSGQDHDRAGTRGRPGSRASDGWRPHLGEETKLEGGRRRGAEKGGGAEMIITAALEEWIGHMAAGDAAKMARFREICGWFPDMDTLHDAAIGITVLATEAERARMLGDGAPPIKILHWAMMEAESPDLRQRRRWAAYRSRVSSPPNLAEFVVGAVMVILVPGLVEQQMPGMGGIAVPTPRRGRGSNGIGLLLEEDVVIDMTR</sequence>
<protein>
    <submittedName>
        <fullName evidence="2">Uncharacterized protein</fullName>
    </submittedName>
</protein>
<organism evidence="2">
    <name type="scientific">Triticum urartu</name>
    <name type="common">Red wild einkorn</name>
    <name type="synonym">Crithodium urartu</name>
    <dbReference type="NCBI Taxonomy" id="4572"/>
    <lineage>
        <taxon>Eukaryota</taxon>
        <taxon>Viridiplantae</taxon>
        <taxon>Streptophyta</taxon>
        <taxon>Embryophyta</taxon>
        <taxon>Tracheophyta</taxon>
        <taxon>Spermatophyta</taxon>
        <taxon>Magnoliopsida</taxon>
        <taxon>Liliopsida</taxon>
        <taxon>Poales</taxon>
        <taxon>Poaceae</taxon>
        <taxon>BOP clade</taxon>
        <taxon>Pooideae</taxon>
        <taxon>Triticodae</taxon>
        <taxon>Triticeae</taxon>
        <taxon>Triticinae</taxon>
        <taxon>Triticum</taxon>
    </lineage>
</organism>
<gene>
    <name evidence="2" type="ORF">TRIUR3_12139</name>
</gene>
<reference evidence="2" key="1">
    <citation type="journal article" date="2013" name="Nature">
        <title>Draft genome of the wheat A-genome progenitor Triticum urartu.</title>
        <authorList>
            <person name="Ling H.Q."/>
            <person name="Zhao S."/>
            <person name="Liu D."/>
            <person name="Wang J."/>
            <person name="Sun H."/>
            <person name="Zhang C."/>
            <person name="Fan H."/>
            <person name="Li D."/>
            <person name="Dong L."/>
            <person name="Tao Y."/>
            <person name="Gao C."/>
            <person name="Wu H."/>
            <person name="Li Y."/>
            <person name="Cui Y."/>
            <person name="Guo X."/>
            <person name="Zheng S."/>
            <person name="Wang B."/>
            <person name="Yu K."/>
            <person name="Liang Q."/>
            <person name="Yang W."/>
            <person name="Lou X."/>
            <person name="Chen J."/>
            <person name="Feng M."/>
            <person name="Jian J."/>
            <person name="Zhang X."/>
            <person name="Luo G."/>
            <person name="Jiang Y."/>
            <person name="Liu J."/>
            <person name="Wang Z."/>
            <person name="Sha Y."/>
            <person name="Zhang B."/>
            <person name="Wu H."/>
            <person name="Tang D."/>
            <person name="Shen Q."/>
            <person name="Xue P."/>
            <person name="Zou S."/>
            <person name="Wang X."/>
            <person name="Liu X."/>
            <person name="Wang F."/>
            <person name="Yang Y."/>
            <person name="An X."/>
            <person name="Dong Z."/>
            <person name="Zhang K."/>
            <person name="Zhang X."/>
            <person name="Luo M.C."/>
            <person name="Dvorak J."/>
            <person name="Tong Y."/>
            <person name="Wang J."/>
            <person name="Yang H."/>
            <person name="Li Z."/>
            <person name="Wang D."/>
            <person name="Zhang A."/>
            <person name="Wang J."/>
        </authorList>
    </citation>
    <scope>NUCLEOTIDE SEQUENCE</scope>
</reference>
<evidence type="ECO:0000313" key="2">
    <source>
        <dbReference type="EMBL" id="EMS47788.1"/>
    </source>
</evidence>
<feature type="region of interest" description="Disordered" evidence="1">
    <location>
        <begin position="36"/>
        <end position="85"/>
    </location>
</feature>
<evidence type="ECO:0000256" key="1">
    <source>
        <dbReference type="SAM" id="MobiDB-lite"/>
    </source>
</evidence>
<name>M7YC50_TRIUA</name>